<dbReference type="EMBL" id="JAJSOW010000105">
    <property type="protein sequence ID" value="KAI9165696.1"/>
    <property type="molecule type" value="Genomic_DNA"/>
</dbReference>
<accession>A0AAD5IJ07</accession>
<evidence type="ECO:0000256" key="1">
    <source>
        <dbReference type="SAM" id="MobiDB-lite"/>
    </source>
</evidence>
<evidence type="ECO:0000313" key="3">
    <source>
        <dbReference type="Proteomes" id="UP001064489"/>
    </source>
</evidence>
<dbReference type="Proteomes" id="UP001064489">
    <property type="component" value="Chromosome 10"/>
</dbReference>
<gene>
    <name evidence="2" type="ORF">LWI28_018909</name>
</gene>
<reference evidence="2" key="2">
    <citation type="submission" date="2023-02" db="EMBL/GenBank/DDBJ databases">
        <authorList>
            <person name="Swenson N.G."/>
            <person name="Wegrzyn J.L."/>
            <person name="Mcevoy S.L."/>
        </authorList>
    </citation>
    <scope>NUCLEOTIDE SEQUENCE</scope>
    <source>
        <strain evidence="2">91603</strain>
        <tissue evidence="2">Leaf</tissue>
    </source>
</reference>
<sequence length="226" mass="25438">MRSLPDRFESKVTALEENSGYKDMTLSEVIGKLLAYESRKAPSHTSPIKQKGIALKASNEEREEKNDSDEDLALFVKMFKKVVKFGRKDFRSKGHFAPECANHLVKKKGKVMAATWSGSSDDSMEGEESSDDEVANFIAFVSSHESKSKGEEEEESQEENDSSENGTSTQSASGYVEREVLIEHYAEFKSLKKRTSKKIKMLRVEILELTSLNDHLSKQVESSEKI</sequence>
<feature type="compositionally biased region" description="Acidic residues" evidence="1">
    <location>
        <begin position="151"/>
        <end position="162"/>
    </location>
</feature>
<keyword evidence="3" id="KW-1185">Reference proteome</keyword>
<feature type="region of interest" description="Disordered" evidence="1">
    <location>
        <begin position="39"/>
        <end position="69"/>
    </location>
</feature>
<proteinExistence type="predicted"/>
<protein>
    <submittedName>
        <fullName evidence="2">Uncharacterized protein</fullName>
    </submittedName>
</protein>
<dbReference type="AlphaFoldDB" id="A0AAD5IJ07"/>
<organism evidence="2 3">
    <name type="scientific">Acer negundo</name>
    <name type="common">Box elder</name>
    <dbReference type="NCBI Taxonomy" id="4023"/>
    <lineage>
        <taxon>Eukaryota</taxon>
        <taxon>Viridiplantae</taxon>
        <taxon>Streptophyta</taxon>
        <taxon>Embryophyta</taxon>
        <taxon>Tracheophyta</taxon>
        <taxon>Spermatophyta</taxon>
        <taxon>Magnoliopsida</taxon>
        <taxon>eudicotyledons</taxon>
        <taxon>Gunneridae</taxon>
        <taxon>Pentapetalae</taxon>
        <taxon>rosids</taxon>
        <taxon>malvids</taxon>
        <taxon>Sapindales</taxon>
        <taxon>Sapindaceae</taxon>
        <taxon>Hippocastanoideae</taxon>
        <taxon>Acereae</taxon>
        <taxon>Acer</taxon>
    </lineage>
</organism>
<feature type="region of interest" description="Disordered" evidence="1">
    <location>
        <begin position="143"/>
        <end position="175"/>
    </location>
</feature>
<comment type="caution">
    <text evidence="2">The sequence shown here is derived from an EMBL/GenBank/DDBJ whole genome shotgun (WGS) entry which is preliminary data.</text>
</comment>
<reference evidence="2" key="1">
    <citation type="journal article" date="2022" name="Plant J.">
        <title>Strategies of tolerance reflected in two North American maple genomes.</title>
        <authorList>
            <person name="McEvoy S.L."/>
            <person name="Sezen U.U."/>
            <person name="Trouern-Trend A."/>
            <person name="McMahon S.M."/>
            <person name="Schaberg P.G."/>
            <person name="Yang J."/>
            <person name="Wegrzyn J.L."/>
            <person name="Swenson N.G."/>
        </authorList>
    </citation>
    <scope>NUCLEOTIDE SEQUENCE</scope>
    <source>
        <strain evidence="2">91603</strain>
    </source>
</reference>
<name>A0AAD5IJ07_ACENE</name>
<evidence type="ECO:0000313" key="2">
    <source>
        <dbReference type="EMBL" id="KAI9165696.1"/>
    </source>
</evidence>